<dbReference type="RefSeq" id="WP_004229972.1">
    <property type="nucleotide sequence ID" value="NZ_AEUV02000002.1"/>
</dbReference>
<accession>G5JQD1</accession>
<dbReference type="STRING" id="873449.STRCR_0515"/>
<feature type="region of interest" description="Disordered" evidence="1">
    <location>
        <begin position="1"/>
        <end position="99"/>
    </location>
</feature>
<gene>
    <name evidence="3" type="ORF">STRCR_0515</name>
</gene>
<reference evidence="3" key="1">
    <citation type="submission" date="2011-07" db="EMBL/GenBank/DDBJ databases">
        <authorList>
            <person name="Stanhope M.J."/>
            <person name="Durkin A.S."/>
            <person name="Hostetler J."/>
            <person name="Kim M."/>
            <person name="Radune D."/>
            <person name="Singh I."/>
            <person name="Town C.D."/>
        </authorList>
    </citation>
    <scope>NUCLEOTIDE SEQUENCE [LARGE SCALE GENOMIC DNA]</scope>
    <source>
        <strain evidence="3">HS-6</strain>
    </source>
</reference>
<evidence type="ECO:0000256" key="1">
    <source>
        <dbReference type="SAM" id="MobiDB-lite"/>
    </source>
</evidence>
<keyword evidence="2" id="KW-1133">Transmembrane helix</keyword>
<evidence type="ECO:0000313" key="3">
    <source>
        <dbReference type="EMBL" id="EHI75502.1"/>
    </source>
</evidence>
<keyword evidence="2" id="KW-0472">Membrane</keyword>
<feature type="transmembrane region" description="Helical" evidence="2">
    <location>
        <begin position="156"/>
        <end position="177"/>
    </location>
</feature>
<feature type="compositionally biased region" description="Low complexity" evidence="1">
    <location>
        <begin position="76"/>
        <end position="92"/>
    </location>
</feature>
<dbReference type="OrthoDB" id="9940855at2"/>
<keyword evidence="2" id="KW-0812">Transmembrane</keyword>
<evidence type="ECO:0000256" key="2">
    <source>
        <dbReference type="SAM" id="Phobius"/>
    </source>
</evidence>
<sequence length="368" mass="40511">MSTEEFSTYSEAAQSESLNNHAGLQSELRTEGNQASQPNFDQPLPHQGVAPQNTIAGSPQMSQNPANDRVQNPQYSPNFVNNQVQNSQPQSQEPFIQSQQISPQATNNVPVGNPVGTAPIYQNPNMMVNPATPNGAPVQGAYVVVPQAKPGRTKRIVWSIVGAVAAIILLVGGIFLYRQLSGNVDGTYQVKSMQKDLEDELKDTNFDKGTISYSSFTDNAKVETTIKDDKVKATVSYDVNYDDFYDEVKSNFSSYYSDYKDDFSNDEWNYLMNSLIKKASLDQKGFEKTFSSEVENEGLDYDSDKGQVSGTLFEGKVDRVSGKIEMTKVNSDSELTSFEKGEKVSYKKTSSGLTLTDAKGHTVSLNLK</sequence>
<feature type="compositionally biased region" description="Polar residues" evidence="1">
    <location>
        <begin position="50"/>
        <end position="75"/>
    </location>
</feature>
<name>G5JQD1_STRCG</name>
<comment type="caution">
    <text evidence="3">The sequence shown here is derived from an EMBL/GenBank/DDBJ whole genome shotgun (WGS) entry which is preliminary data.</text>
</comment>
<evidence type="ECO:0000313" key="4">
    <source>
        <dbReference type="Proteomes" id="UP000004322"/>
    </source>
</evidence>
<dbReference type="AlphaFoldDB" id="G5JQD1"/>
<proteinExistence type="predicted"/>
<feature type="compositionally biased region" description="Polar residues" evidence="1">
    <location>
        <begin position="31"/>
        <end position="40"/>
    </location>
</feature>
<keyword evidence="4" id="KW-1185">Reference proteome</keyword>
<organism evidence="3 4">
    <name type="scientific">Streptococcus criceti HS-6</name>
    <dbReference type="NCBI Taxonomy" id="873449"/>
    <lineage>
        <taxon>Bacteria</taxon>
        <taxon>Bacillati</taxon>
        <taxon>Bacillota</taxon>
        <taxon>Bacilli</taxon>
        <taxon>Lactobacillales</taxon>
        <taxon>Streptococcaceae</taxon>
        <taxon>Streptococcus</taxon>
    </lineage>
</organism>
<protein>
    <submittedName>
        <fullName evidence="3">Uncharacterized protein</fullName>
    </submittedName>
</protein>
<dbReference type="EMBL" id="AEUV02000002">
    <property type="protein sequence ID" value="EHI75502.1"/>
    <property type="molecule type" value="Genomic_DNA"/>
</dbReference>
<dbReference type="Proteomes" id="UP000004322">
    <property type="component" value="Unassembled WGS sequence"/>
</dbReference>
<feature type="compositionally biased region" description="Polar residues" evidence="1">
    <location>
        <begin position="1"/>
        <end position="23"/>
    </location>
</feature>